<keyword evidence="4" id="KW-1185">Reference proteome</keyword>
<gene>
    <name evidence="3" type="ORF">KEC56_04505</name>
</gene>
<organism evidence="3 4">
    <name type="scientific">Microbacterium tenebrionis</name>
    <dbReference type="NCBI Taxonomy" id="2830665"/>
    <lineage>
        <taxon>Bacteria</taxon>
        <taxon>Bacillati</taxon>
        <taxon>Actinomycetota</taxon>
        <taxon>Actinomycetes</taxon>
        <taxon>Micrococcales</taxon>
        <taxon>Microbacteriaceae</taxon>
        <taxon>Microbacterium</taxon>
    </lineage>
</organism>
<dbReference type="SUPFAM" id="SSF51261">
    <property type="entry name" value="Duplicated hybrid motif"/>
    <property type="match status" value="1"/>
</dbReference>
<feature type="compositionally biased region" description="Basic and acidic residues" evidence="1">
    <location>
        <begin position="273"/>
        <end position="308"/>
    </location>
</feature>
<protein>
    <submittedName>
        <fullName evidence="3">M23 family metallopeptidase</fullName>
    </submittedName>
</protein>
<evidence type="ECO:0000313" key="4">
    <source>
        <dbReference type="Proteomes" id="UP001139289"/>
    </source>
</evidence>
<feature type="compositionally biased region" description="Gly residues" evidence="1">
    <location>
        <begin position="313"/>
        <end position="329"/>
    </location>
</feature>
<reference evidence="3" key="1">
    <citation type="submission" date="2021-04" db="EMBL/GenBank/DDBJ databases">
        <title>Microbacterium tenobrionis sp. nov. and Microbacterium allomyrinae sp. nov., isolated from larvae of Tenobrio molitor and Allomyrina dichotoma, respectively.</title>
        <authorList>
            <person name="Lee S.D."/>
        </authorList>
    </citation>
    <scope>NUCLEOTIDE SEQUENCE</scope>
    <source>
        <strain evidence="3">YMB-B2</strain>
    </source>
</reference>
<proteinExistence type="predicted"/>
<sequence length="462" mass="47794">MDAALEAGDSCNCAPSTAERRTLWDKSGLTRRNALGVGVLSVAALSAFGIGSGVSAAYAASYPSWDDVQRAKQNEAAKASEVSRIQGLIQSLTQKVAETQAAAEAAGNEFYEAQQAYFEAIAEAEALQAQADEQAQIADESARKAGQVAGQLYRNGGDDTALELFFSGSAANADELLSRLGTMDKLLGYNQSVYDKAVAARNSAQSLSDQAAVARTERDRLQKIAEQKMLAAQQAATAAQAALDEQTEYLGTLQAQLAALKDTTAKTVSDYQEGERVRKAAEEARRRAAAEAARKAAEEARRAAEEAAKNNNSGGGGGGGGGGSAGTGGWVRPHGGWRSAGFGWRPRPCSTCSSYHYGVDLANGCGAPIFAAHSGTVDYAGPNGNYGNYIRIQHGGGVATGYAHIVNGGFAVRSGASVSAGQVIAYAGNTGASVGCHLHFEVYINGGYTNPIAFLAARGISV</sequence>
<dbReference type="Pfam" id="PF01551">
    <property type="entry name" value="Peptidase_M23"/>
    <property type="match status" value="1"/>
</dbReference>
<dbReference type="EMBL" id="JAGTTM010000001">
    <property type="protein sequence ID" value="MCC2028784.1"/>
    <property type="molecule type" value="Genomic_DNA"/>
</dbReference>
<dbReference type="AlphaFoldDB" id="A0A9X1RZI1"/>
<dbReference type="CDD" id="cd12797">
    <property type="entry name" value="M23_peptidase"/>
    <property type="match status" value="1"/>
</dbReference>
<name>A0A9X1RZI1_9MICO</name>
<feature type="region of interest" description="Disordered" evidence="1">
    <location>
        <begin position="265"/>
        <end position="332"/>
    </location>
</feature>
<dbReference type="PANTHER" id="PTHR21666">
    <property type="entry name" value="PEPTIDASE-RELATED"/>
    <property type="match status" value="1"/>
</dbReference>
<evidence type="ECO:0000259" key="2">
    <source>
        <dbReference type="Pfam" id="PF01551"/>
    </source>
</evidence>
<dbReference type="Proteomes" id="UP001139289">
    <property type="component" value="Unassembled WGS sequence"/>
</dbReference>
<dbReference type="Gene3D" id="2.70.70.10">
    <property type="entry name" value="Glucose Permease (Domain IIA)"/>
    <property type="match status" value="1"/>
</dbReference>
<dbReference type="GO" id="GO:0004222">
    <property type="term" value="F:metalloendopeptidase activity"/>
    <property type="evidence" value="ECO:0007669"/>
    <property type="project" value="TreeGrafter"/>
</dbReference>
<comment type="caution">
    <text evidence="3">The sequence shown here is derived from an EMBL/GenBank/DDBJ whole genome shotgun (WGS) entry which is preliminary data.</text>
</comment>
<dbReference type="PANTHER" id="PTHR21666:SF270">
    <property type="entry name" value="MUREIN HYDROLASE ACTIVATOR ENVC"/>
    <property type="match status" value="1"/>
</dbReference>
<accession>A0A9X1RZI1</accession>
<evidence type="ECO:0000313" key="3">
    <source>
        <dbReference type="EMBL" id="MCC2028784.1"/>
    </source>
</evidence>
<dbReference type="InterPro" id="IPR016047">
    <property type="entry name" value="M23ase_b-sheet_dom"/>
</dbReference>
<evidence type="ECO:0000256" key="1">
    <source>
        <dbReference type="SAM" id="MobiDB-lite"/>
    </source>
</evidence>
<feature type="domain" description="M23ase beta-sheet core" evidence="2">
    <location>
        <begin position="355"/>
        <end position="451"/>
    </location>
</feature>
<dbReference type="InterPro" id="IPR011055">
    <property type="entry name" value="Dup_hybrid_motif"/>
</dbReference>
<dbReference type="InterPro" id="IPR050570">
    <property type="entry name" value="Cell_wall_metabolism_enzyme"/>
</dbReference>